<dbReference type="AlphaFoldDB" id="D1W406"/>
<organism evidence="1 2">
    <name type="scientific">Hoylesella buccalis ATCC 35310</name>
    <dbReference type="NCBI Taxonomy" id="679190"/>
    <lineage>
        <taxon>Bacteria</taxon>
        <taxon>Pseudomonadati</taxon>
        <taxon>Bacteroidota</taxon>
        <taxon>Bacteroidia</taxon>
        <taxon>Bacteroidales</taxon>
        <taxon>Prevotellaceae</taxon>
        <taxon>Hoylesella</taxon>
    </lineage>
</organism>
<accession>D1W406</accession>
<dbReference type="RefSeq" id="WP_004348261.1">
    <property type="nucleotide sequence ID" value="NZ_ADEG01000035.1"/>
</dbReference>
<evidence type="ECO:0000313" key="2">
    <source>
        <dbReference type="Proteomes" id="UP000005283"/>
    </source>
</evidence>
<dbReference type="EMBL" id="ADEG01000035">
    <property type="protein sequence ID" value="EFA92745.1"/>
    <property type="molecule type" value="Genomic_DNA"/>
</dbReference>
<gene>
    <name evidence="1" type="ORF">HMPREF0650_0360</name>
</gene>
<sequence length="98" mass="11710">MKYYSQYRSHDLCELQESLSGLSKSNRWVKLADHFPWGRIEKEYNKRPRNSHNGAGNKPGRYVRLTLLYTYNLGWFYKLALLDFELIFEVKMQESEGV</sequence>
<proteinExistence type="predicted"/>
<name>D1W406_9BACT</name>
<dbReference type="Proteomes" id="UP000005283">
    <property type="component" value="Unassembled WGS sequence"/>
</dbReference>
<keyword evidence="2" id="KW-1185">Reference proteome</keyword>
<protein>
    <submittedName>
        <fullName evidence="1">Uncharacterized protein</fullName>
    </submittedName>
</protein>
<evidence type="ECO:0000313" key="1">
    <source>
        <dbReference type="EMBL" id="EFA92745.1"/>
    </source>
</evidence>
<comment type="caution">
    <text evidence="1">The sequence shown here is derived from an EMBL/GenBank/DDBJ whole genome shotgun (WGS) entry which is preliminary data.</text>
</comment>
<reference evidence="1 2" key="1">
    <citation type="submission" date="2009-12" db="EMBL/GenBank/DDBJ databases">
        <title>Genome Sequence of Prevotella buccalis ATCC 35310.</title>
        <authorList>
            <person name="Durkin A.S."/>
            <person name="Madupu R."/>
            <person name="Torralba M."/>
            <person name="Methe B."/>
            <person name="Sutton G."/>
            <person name="Strausberg R.L."/>
            <person name="Nelson K.E."/>
        </authorList>
    </citation>
    <scope>NUCLEOTIDE SEQUENCE [LARGE SCALE GENOMIC DNA]</scope>
    <source>
        <strain evidence="1 2">ATCC 35310</strain>
    </source>
</reference>